<feature type="domain" description="Carbohydrate kinase PfkB" evidence="9">
    <location>
        <begin position="390"/>
        <end position="563"/>
    </location>
</feature>
<keyword evidence="1" id="KW-0808">Transferase</keyword>
<evidence type="ECO:0000313" key="10">
    <source>
        <dbReference type="EMBL" id="ORY29537.1"/>
    </source>
</evidence>
<gene>
    <name evidence="10" type="ORF">BCR39DRAFT_588310</name>
</gene>
<sequence length="763" mass="80264">MLATARRRLLTCGIASSSRQRATRGLVDLAAARAAWGGRLVFSEEVENALHAGEAVVALESTIITHGMPYPTNLTCAQSVESIIRTNSAIPATIALIDGKVHVGLSTSQLEQLADPDLSGAIKVSRRDIGAVLARRLVGGTTVAGTMVVASSVGIGVFVTGGIGGVHRGAENSMDISADLIELGRTPMAVVCAGAKSILDIPRTLEVLETQGVCVATYGITTDFPAFYTPSSGMKSPWTTPDPLNAAQLIHASLSLPKPQSTLLAVPIPSEHSSAGAKVQIAVEQAVRESVEQGIDKRGKEVTPWLLKRVGELTAGSALNLNVKLIENNAMVGARVAVELAKLQKNGRSHASSSAYVSSSSPLGSKPITTIERDRDTSRVSAATSLPDPTVIVFGSAAIDITSTSTTPLSPRSTTPGTIHLSPGGVGRNIAEAAQNLLAPSSVQMVSLLGRSESSASEPDGFGKLLTIESEQSGLRTDGLVFGPQGSRTAACSLSLEGNGDLVAGVADMGIIETMTPELVTSTIEYKLPKMVVFDCNPRKEVLKAIIETCARLRIPTFADCTSIPKLPRLVDALVTSSTILASDTTLLPDQAPLTHISPNLIELDLLEAQFTASPSHQRTPLSADWHRDVAAYISHSERTFLAPYMPKLEACLPYVQSIWLKAGPHGLVHLGVSDKPLSTAEGVSYRPEDQQQQQQQQTAWLNLRHYPAIPIPGSEIVSTTGAGDTLAGGLVAGLVSGLDESDFVQIAMERVGRTMRSRRAVG</sequence>
<protein>
    <submittedName>
        <fullName evidence="10">Indigoidine synthase A like protein-domain-containing protein</fullName>
    </submittedName>
</protein>
<dbReference type="FunCoup" id="A0A1Y2B4Y1">
    <property type="interactions" value="23"/>
</dbReference>
<proteinExistence type="inferred from homology"/>
<dbReference type="InterPro" id="IPR011611">
    <property type="entry name" value="PfkB_dom"/>
</dbReference>
<dbReference type="Gene3D" id="3.40.1790.10">
    <property type="entry name" value="Indigoidine synthase domain"/>
    <property type="match status" value="1"/>
</dbReference>
<dbReference type="GO" id="GO:0046872">
    <property type="term" value="F:metal ion binding"/>
    <property type="evidence" value="ECO:0007669"/>
    <property type="project" value="UniProtKB-KW"/>
</dbReference>
<keyword evidence="11" id="KW-1185">Reference proteome</keyword>
<dbReference type="PANTHER" id="PTHR42909:SF1">
    <property type="entry name" value="CARBOHYDRATE KINASE PFKB DOMAIN-CONTAINING PROTEIN"/>
    <property type="match status" value="1"/>
</dbReference>
<dbReference type="HAMAP" id="MF_01876">
    <property type="entry name" value="PsiMP_glycosidase"/>
    <property type="match status" value="1"/>
</dbReference>
<dbReference type="AlphaFoldDB" id="A0A1Y2B4Y1"/>
<evidence type="ECO:0000256" key="1">
    <source>
        <dbReference type="ARBA" id="ARBA00022679"/>
    </source>
</evidence>
<dbReference type="InterPro" id="IPR002173">
    <property type="entry name" value="Carboh/pur_kinase_PfkB_CS"/>
</dbReference>
<comment type="caution">
    <text evidence="10">The sequence shown here is derived from an EMBL/GenBank/DDBJ whole genome shotgun (WGS) entry which is preliminary data.</text>
</comment>
<dbReference type="Proteomes" id="UP000193986">
    <property type="component" value="Unassembled WGS sequence"/>
</dbReference>
<evidence type="ECO:0000256" key="3">
    <source>
        <dbReference type="ARBA" id="ARBA00022777"/>
    </source>
</evidence>
<dbReference type="PROSITE" id="PS00584">
    <property type="entry name" value="PFKB_KINASES_2"/>
    <property type="match status" value="1"/>
</dbReference>
<dbReference type="Gene3D" id="3.40.1190.20">
    <property type="match status" value="1"/>
</dbReference>
<reference evidence="10 11" key="1">
    <citation type="submission" date="2016-07" db="EMBL/GenBank/DDBJ databases">
        <title>Pervasive Adenine N6-methylation of Active Genes in Fungi.</title>
        <authorList>
            <consortium name="DOE Joint Genome Institute"/>
            <person name="Mondo S.J."/>
            <person name="Dannebaum R.O."/>
            <person name="Kuo R.C."/>
            <person name="Labutti K."/>
            <person name="Haridas S."/>
            <person name="Kuo A."/>
            <person name="Salamov A."/>
            <person name="Ahrendt S.R."/>
            <person name="Lipzen A."/>
            <person name="Sullivan W."/>
            <person name="Andreopoulos W.B."/>
            <person name="Clum A."/>
            <person name="Lindquist E."/>
            <person name="Daum C."/>
            <person name="Ramamoorthy G.K."/>
            <person name="Gryganskyi A."/>
            <person name="Culley D."/>
            <person name="Magnuson J.K."/>
            <person name="James T.Y."/>
            <person name="O'Malley M.A."/>
            <person name="Stajich J.E."/>
            <person name="Spatafora J.W."/>
            <person name="Visel A."/>
            <person name="Grigoriev I.V."/>
        </authorList>
    </citation>
    <scope>NUCLEOTIDE SEQUENCE [LARGE SCALE GENOMIC DNA]</scope>
    <source>
        <strain evidence="10 11">68-887.2</strain>
    </source>
</reference>
<dbReference type="EMBL" id="MCFC01000025">
    <property type="protein sequence ID" value="ORY29537.1"/>
    <property type="molecule type" value="Genomic_DNA"/>
</dbReference>
<evidence type="ECO:0000256" key="6">
    <source>
        <dbReference type="ARBA" id="ARBA00023239"/>
    </source>
</evidence>
<dbReference type="GO" id="GO:0016798">
    <property type="term" value="F:hydrolase activity, acting on glycosyl bonds"/>
    <property type="evidence" value="ECO:0007669"/>
    <property type="project" value="UniProtKB-KW"/>
</dbReference>
<dbReference type="SUPFAM" id="SSF110581">
    <property type="entry name" value="Indigoidine synthase A-like"/>
    <property type="match status" value="1"/>
</dbReference>
<keyword evidence="7" id="KW-0326">Glycosidase</keyword>
<evidence type="ECO:0000259" key="9">
    <source>
        <dbReference type="Pfam" id="PF00294"/>
    </source>
</evidence>
<dbReference type="GO" id="GO:0016301">
    <property type="term" value="F:kinase activity"/>
    <property type="evidence" value="ECO:0007669"/>
    <property type="project" value="UniProtKB-KW"/>
</dbReference>
<evidence type="ECO:0000256" key="8">
    <source>
        <dbReference type="SAM" id="MobiDB-lite"/>
    </source>
</evidence>
<feature type="domain" description="Carbohydrate kinase PfkB" evidence="9">
    <location>
        <begin position="706"/>
        <end position="748"/>
    </location>
</feature>
<dbReference type="Pfam" id="PF04227">
    <property type="entry name" value="Indigoidine_A"/>
    <property type="match status" value="1"/>
</dbReference>
<dbReference type="SUPFAM" id="SSF53613">
    <property type="entry name" value="Ribokinase-like"/>
    <property type="match status" value="1"/>
</dbReference>
<keyword evidence="6" id="KW-0456">Lyase</keyword>
<keyword evidence="2" id="KW-0479">Metal-binding</keyword>
<dbReference type="InParanoid" id="A0A1Y2B4Y1"/>
<dbReference type="OrthoDB" id="198885at2759"/>
<dbReference type="GO" id="GO:0004730">
    <property type="term" value="F:pseudouridylate synthase activity"/>
    <property type="evidence" value="ECO:0007669"/>
    <property type="project" value="InterPro"/>
</dbReference>
<feature type="compositionally biased region" description="Low complexity" evidence="8">
    <location>
        <begin position="349"/>
        <end position="365"/>
    </location>
</feature>
<name>A0A1Y2B4Y1_9TREE</name>
<dbReference type="InterPro" id="IPR022830">
    <property type="entry name" value="Indigdn_synthA-like"/>
</dbReference>
<keyword evidence="4" id="KW-0378">Hydrolase</keyword>
<keyword evidence="5" id="KW-0464">Manganese</keyword>
<evidence type="ECO:0000313" key="11">
    <source>
        <dbReference type="Proteomes" id="UP000193986"/>
    </source>
</evidence>
<evidence type="ECO:0000256" key="4">
    <source>
        <dbReference type="ARBA" id="ARBA00022801"/>
    </source>
</evidence>
<keyword evidence="3" id="KW-0418">Kinase</keyword>
<dbReference type="Pfam" id="PF00294">
    <property type="entry name" value="PfkB"/>
    <property type="match status" value="2"/>
</dbReference>
<dbReference type="GO" id="GO:0005737">
    <property type="term" value="C:cytoplasm"/>
    <property type="evidence" value="ECO:0007669"/>
    <property type="project" value="TreeGrafter"/>
</dbReference>
<accession>A0A1Y2B4Y1</accession>
<dbReference type="STRING" id="71784.A0A1Y2B4Y1"/>
<feature type="region of interest" description="Disordered" evidence="8">
    <location>
        <begin position="349"/>
        <end position="381"/>
    </location>
</feature>
<evidence type="ECO:0000256" key="5">
    <source>
        <dbReference type="ARBA" id="ARBA00023211"/>
    </source>
</evidence>
<dbReference type="InterPro" id="IPR029056">
    <property type="entry name" value="Ribokinase-like"/>
</dbReference>
<evidence type="ECO:0000256" key="7">
    <source>
        <dbReference type="ARBA" id="ARBA00023295"/>
    </source>
</evidence>
<organism evidence="10 11">
    <name type="scientific">Naematelia encephala</name>
    <dbReference type="NCBI Taxonomy" id="71784"/>
    <lineage>
        <taxon>Eukaryota</taxon>
        <taxon>Fungi</taxon>
        <taxon>Dikarya</taxon>
        <taxon>Basidiomycota</taxon>
        <taxon>Agaricomycotina</taxon>
        <taxon>Tremellomycetes</taxon>
        <taxon>Tremellales</taxon>
        <taxon>Naemateliaceae</taxon>
        <taxon>Naematelia</taxon>
    </lineage>
</organism>
<dbReference type="InterPro" id="IPR007342">
    <property type="entry name" value="PsuG"/>
</dbReference>
<dbReference type="PANTHER" id="PTHR42909">
    <property type="entry name" value="ZGC:136858"/>
    <property type="match status" value="1"/>
</dbReference>
<evidence type="ECO:0000256" key="2">
    <source>
        <dbReference type="ARBA" id="ARBA00022723"/>
    </source>
</evidence>